<dbReference type="SFLD" id="SFLDS00003">
    <property type="entry name" value="Haloacid_Dehalogenase"/>
    <property type="match status" value="1"/>
</dbReference>
<organism evidence="1 2">
    <name type="scientific">Candidatus Taylorbacteria bacterium RIFCSPHIGHO2_02_49_25</name>
    <dbReference type="NCBI Taxonomy" id="1802305"/>
    <lineage>
        <taxon>Bacteria</taxon>
        <taxon>Candidatus Tayloriibacteriota</taxon>
    </lineage>
</organism>
<dbReference type="Proteomes" id="UP000176493">
    <property type="component" value="Unassembled WGS sequence"/>
</dbReference>
<dbReference type="AlphaFoldDB" id="A0A1G2MKN8"/>
<dbReference type="NCBIfam" id="TIGR01509">
    <property type="entry name" value="HAD-SF-IA-v3"/>
    <property type="match status" value="1"/>
</dbReference>
<dbReference type="GO" id="GO:0006281">
    <property type="term" value="P:DNA repair"/>
    <property type="evidence" value="ECO:0007669"/>
    <property type="project" value="TreeGrafter"/>
</dbReference>
<dbReference type="Gene3D" id="1.10.150.240">
    <property type="entry name" value="Putative phosphatase, domain 2"/>
    <property type="match status" value="1"/>
</dbReference>
<dbReference type="SFLD" id="SFLDG01135">
    <property type="entry name" value="C1.5.6:_HAD__Beta-PGM__Phospha"/>
    <property type="match status" value="1"/>
</dbReference>
<dbReference type="InterPro" id="IPR023214">
    <property type="entry name" value="HAD_sf"/>
</dbReference>
<proteinExistence type="predicted"/>
<sequence>MRGNKANVVKAVIFDIDGVLLDSFEANLKFFQNLMKKTGYRPPTRKEFSALFHLSMMDTIRELTESISEEEIKKIWELGRSRKVEYDVERLTMPDTAEEVVKELDKQYLLGIVTSRVKESVYESPKLAKLKRYFKVAVSYQDTANHKPHPEPLLLAAQKLKVQPEECVYIGDVENDVTAARAAGMRVIIYSKNQLNHADARTSSFSKLPRLVASLQ</sequence>
<accession>A0A1G2MKN8</accession>
<reference evidence="1 2" key="1">
    <citation type="journal article" date="2016" name="Nat. Commun.">
        <title>Thousands of microbial genomes shed light on interconnected biogeochemical processes in an aquifer system.</title>
        <authorList>
            <person name="Anantharaman K."/>
            <person name="Brown C.T."/>
            <person name="Hug L.A."/>
            <person name="Sharon I."/>
            <person name="Castelle C.J."/>
            <person name="Probst A.J."/>
            <person name="Thomas B.C."/>
            <person name="Singh A."/>
            <person name="Wilkins M.J."/>
            <person name="Karaoz U."/>
            <person name="Brodie E.L."/>
            <person name="Williams K.H."/>
            <person name="Hubbard S.S."/>
            <person name="Banfield J.F."/>
        </authorList>
    </citation>
    <scope>NUCLEOTIDE SEQUENCE [LARGE SCALE GENOMIC DNA]</scope>
</reference>
<dbReference type="Pfam" id="PF13419">
    <property type="entry name" value="HAD_2"/>
    <property type="match status" value="1"/>
</dbReference>
<evidence type="ECO:0000313" key="2">
    <source>
        <dbReference type="Proteomes" id="UP000176493"/>
    </source>
</evidence>
<dbReference type="PANTHER" id="PTHR43434:SF1">
    <property type="entry name" value="PHOSPHOGLYCOLATE PHOSPHATASE"/>
    <property type="match status" value="1"/>
</dbReference>
<dbReference type="SFLD" id="SFLDG01129">
    <property type="entry name" value="C1.5:_HAD__Beta-PGM__Phosphata"/>
    <property type="match status" value="1"/>
</dbReference>
<evidence type="ECO:0008006" key="3">
    <source>
        <dbReference type="Google" id="ProtNLM"/>
    </source>
</evidence>
<comment type="caution">
    <text evidence="1">The sequence shown here is derived from an EMBL/GenBank/DDBJ whole genome shotgun (WGS) entry which is preliminary data.</text>
</comment>
<dbReference type="InterPro" id="IPR006439">
    <property type="entry name" value="HAD-SF_hydro_IA"/>
</dbReference>
<dbReference type="EMBL" id="MHRJ01000003">
    <property type="protein sequence ID" value="OHA23552.1"/>
    <property type="molecule type" value="Genomic_DNA"/>
</dbReference>
<dbReference type="GO" id="GO:0008967">
    <property type="term" value="F:phosphoglycolate phosphatase activity"/>
    <property type="evidence" value="ECO:0007669"/>
    <property type="project" value="TreeGrafter"/>
</dbReference>
<name>A0A1G2MKN8_9BACT</name>
<dbReference type="SUPFAM" id="SSF56784">
    <property type="entry name" value="HAD-like"/>
    <property type="match status" value="1"/>
</dbReference>
<dbReference type="PANTHER" id="PTHR43434">
    <property type="entry name" value="PHOSPHOGLYCOLATE PHOSPHATASE"/>
    <property type="match status" value="1"/>
</dbReference>
<dbReference type="InterPro" id="IPR050155">
    <property type="entry name" value="HAD-like_hydrolase_sf"/>
</dbReference>
<dbReference type="InterPro" id="IPR041492">
    <property type="entry name" value="HAD_2"/>
</dbReference>
<dbReference type="InterPro" id="IPR023198">
    <property type="entry name" value="PGP-like_dom2"/>
</dbReference>
<gene>
    <name evidence="1" type="ORF">A2W52_03585</name>
</gene>
<evidence type="ECO:0000313" key="1">
    <source>
        <dbReference type="EMBL" id="OHA23552.1"/>
    </source>
</evidence>
<protein>
    <recommendedName>
        <fullName evidence="3">HAD family hydrolase</fullName>
    </recommendedName>
</protein>
<dbReference type="InterPro" id="IPR036412">
    <property type="entry name" value="HAD-like_sf"/>
</dbReference>
<dbReference type="NCBIfam" id="TIGR01549">
    <property type="entry name" value="HAD-SF-IA-v1"/>
    <property type="match status" value="1"/>
</dbReference>
<dbReference type="Gene3D" id="3.40.50.1000">
    <property type="entry name" value="HAD superfamily/HAD-like"/>
    <property type="match status" value="1"/>
</dbReference>
<dbReference type="PRINTS" id="PR00413">
    <property type="entry name" value="HADHALOGNASE"/>
</dbReference>